<sequence>MESKAFLYIKIKLKFEVLAESIIIDCILTSFLDEITQAMEPVIQTIEQSGLADTIVASLNSEVTRLRNVIHQRRNNHRQLVGENDRLMGENLRLTTTLANKAQEFDTLRQLCRQLADEGAQMARQVRDSDARIFELELIVGAVQNEQSEEKIDEQIGGRILAPILAPIRIPQSPRTELIQLFDPFH</sequence>
<evidence type="ECO:0000313" key="1">
    <source>
        <dbReference type="EMBL" id="QBK88864.1"/>
    </source>
</evidence>
<proteinExistence type="predicted"/>
<accession>A0A481Z265</accession>
<dbReference type="EMBL" id="MK500402">
    <property type="protein sequence ID" value="QBK88864.1"/>
    <property type="molecule type" value="Genomic_DNA"/>
</dbReference>
<gene>
    <name evidence="1" type="ORF">LCMiAC01_05460</name>
</gene>
<protein>
    <submittedName>
        <fullName evidence="1">Uncharacterized protein</fullName>
    </submittedName>
</protein>
<reference evidence="1" key="1">
    <citation type="journal article" date="2019" name="MBio">
        <title>Virus Genomes from Deep Sea Sediments Expand the Ocean Megavirome and Support Independent Origins of Viral Gigantism.</title>
        <authorList>
            <person name="Backstrom D."/>
            <person name="Yutin N."/>
            <person name="Jorgensen S.L."/>
            <person name="Dharamshi J."/>
            <person name="Homa F."/>
            <person name="Zaremba-Niedwiedzka K."/>
            <person name="Spang A."/>
            <person name="Wolf Y.I."/>
            <person name="Koonin E.V."/>
            <person name="Ettema T.J."/>
        </authorList>
    </citation>
    <scope>NUCLEOTIDE SEQUENCE</scope>
</reference>
<organism evidence="1">
    <name type="scientific">Mimivirus LCMiAC01</name>
    <dbReference type="NCBI Taxonomy" id="2506608"/>
    <lineage>
        <taxon>Viruses</taxon>
        <taxon>Varidnaviria</taxon>
        <taxon>Bamfordvirae</taxon>
        <taxon>Nucleocytoviricota</taxon>
        <taxon>Megaviricetes</taxon>
        <taxon>Imitervirales</taxon>
        <taxon>Mimiviridae</taxon>
        <taxon>Klosneuvirinae</taxon>
    </lineage>
</organism>
<name>A0A481Z265_9VIRU</name>